<protein>
    <submittedName>
        <fullName evidence="2">LAFE_0G06612g1_1</fullName>
    </submittedName>
</protein>
<dbReference type="GO" id="GO:0005829">
    <property type="term" value="C:cytosol"/>
    <property type="evidence" value="ECO:0007669"/>
    <property type="project" value="TreeGrafter"/>
</dbReference>
<dbReference type="GO" id="GO:0016491">
    <property type="term" value="F:oxidoreductase activity"/>
    <property type="evidence" value="ECO:0007669"/>
    <property type="project" value="InterPro"/>
</dbReference>
<evidence type="ECO:0000313" key="2">
    <source>
        <dbReference type="EMBL" id="SCW03264.1"/>
    </source>
</evidence>
<accession>A0A1G4MHM5</accession>
<sequence>MSTKVGVIIGSTRKPRVCPQIAKFVIETIKSGSLFSANSLELVLIDLADWNLPFFDESNVPSQIMDYKKYDHEHTRRWSQEIQKYHSFIFVVPQYNWGYPAVLKNAIDYLYHEWEGKPAMIVTYGGHGGIKCNSQLTEVLQGVRMKPTQKKVLLTFEERTMLLDAVNGRDLGLDGTSKVGAWCNHRLAILEAFEEFHSLLSTAQ</sequence>
<dbReference type="PANTHER" id="PTHR30543">
    <property type="entry name" value="CHROMATE REDUCTASE"/>
    <property type="match status" value="1"/>
</dbReference>
<reference evidence="2 3" key="1">
    <citation type="submission" date="2016-03" db="EMBL/GenBank/DDBJ databases">
        <authorList>
            <person name="Devillers H."/>
        </authorList>
    </citation>
    <scope>NUCLEOTIDE SEQUENCE [LARGE SCALE GENOMIC DNA]</scope>
    <source>
        <strain evidence="2">CBS 6772</strain>
    </source>
</reference>
<dbReference type="AlphaFoldDB" id="A0A1G4MHM5"/>
<dbReference type="EMBL" id="LT598486">
    <property type="protein sequence ID" value="SCW03264.1"/>
    <property type="molecule type" value="Genomic_DNA"/>
</dbReference>
<dbReference type="STRING" id="4955.A0A1G4MHM5"/>
<proteinExistence type="predicted"/>
<dbReference type="OrthoDB" id="68575at2759"/>
<dbReference type="SUPFAM" id="SSF52218">
    <property type="entry name" value="Flavoproteins"/>
    <property type="match status" value="1"/>
</dbReference>
<dbReference type="InterPro" id="IPR050712">
    <property type="entry name" value="NAD(P)H-dep_reductase"/>
</dbReference>
<dbReference type="Proteomes" id="UP000190831">
    <property type="component" value="Chromosome G"/>
</dbReference>
<dbReference type="InterPro" id="IPR005025">
    <property type="entry name" value="FMN_Rdtase-like_dom"/>
</dbReference>
<dbReference type="PANTHER" id="PTHR30543:SF21">
    <property type="entry name" value="NAD(P)H-DEPENDENT FMN REDUCTASE LOT6"/>
    <property type="match status" value="1"/>
</dbReference>
<name>A0A1G4MHM5_LACFM</name>
<keyword evidence="3" id="KW-1185">Reference proteome</keyword>
<dbReference type="Gene3D" id="3.40.50.360">
    <property type="match status" value="1"/>
</dbReference>
<dbReference type="Pfam" id="PF03358">
    <property type="entry name" value="FMN_red"/>
    <property type="match status" value="1"/>
</dbReference>
<evidence type="ECO:0000259" key="1">
    <source>
        <dbReference type="Pfam" id="PF03358"/>
    </source>
</evidence>
<dbReference type="GO" id="GO:0010181">
    <property type="term" value="F:FMN binding"/>
    <property type="evidence" value="ECO:0007669"/>
    <property type="project" value="TreeGrafter"/>
</dbReference>
<evidence type="ECO:0000313" key="3">
    <source>
        <dbReference type="Proteomes" id="UP000190831"/>
    </source>
</evidence>
<dbReference type="OMA" id="NDHTKAW"/>
<feature type="domain" description="NADPH-dependent FMN reductase-like" evidence="1">
    <location>
        <begin position="3"/>
        <end position="152"/>
    </location>
</feature>
<gene>
    <name evidence="2" type="ORF">LAFE_0G06612G</name>
</gene>
<organism evidence="2 3">
    <name type="scientific">Lachancea fermentati</name>
    <name type="common">Zygosaccharomyces fermentati</name>
    <dbReference type="NCBI Taxonomy" id="4955"/>
    <lineage>
        <taxon>Eukaryota</taxon>
        <taxon>Fungi</taxon>
        <taxon>Dikarya</taxon>
        <taxon>Ascomycota</taxon>
        <taxon>Saccharomycotina</taxon>
        <taxon>Saccharomycetes</taxon>
        <taxon>Saccharomycetales</taxon>
        <taxon>Saccharomycetaceae</taxon>
        <taxon>Lachancea</taxon>
    </lineage>
</organism>
<dbReference type="InterPro" id="IPR029039">
    <property type="entry name" value="Flavoprotein-like_sf"/>
</dbReference>